<evidence type="ECO:0000313" key="2">
    <source>
        <dbReference type="Proteomes" id="UP000011082"/>
    </source>
</evidence>
<dbReference type="GeneID" id="19881512"/>
<accession>L2GNU4</accession>
<protein>
    <submittedName>
        <fullName evidence="1">Uncharacterized protein</fullName>
    </submittedName>
</protein>
<name>L2GNU4_VITCO</name>
<dbReference type="EMBL" id="JH370134">
    <property type="protein sequence ID" value="ELA42155.1"/>
    <property type="molecule type" value="Genomic_DNA"/>
</dbReference>
<dbReference type="HOGENOM" id="CLU_963786_0_0_1"/>
<dbReference type="RefSeq" id="XP_007604247.1">
    <property type="nucleotide sequence ID" value="XM_007604185.1"/>
</dbReference>
<dbReference type="VEuPathDB" id="MicrosporidiaDB:VICG_00798"/>
<dbReference type="Proteomes" id="UP000011082">
    <property type="component" value="Unassembled WGS sequence"/>
</dbReference>
<sequence>MKSYKNKKTEENASVLSKVFNCDFPGKYTKDDLDYAQLSYISSEAFNFQALIKNYTLCPEVVVDTLAVLFDNIEISNLKRFPFQTLCSFIDKGNFEKIKMVQQLCELREDIFINILYSVAFRTSESICTYFSNLSLVLGFKNCWKFLENRELWGLERPKAGFYTKNDESVLMRVKTQNFDINTLRMNSELQYKLPFFLQSAFSLISGFDPEDHIDESKILEIRNIIDQIYECIFPLLSNLTIKNNLCDLIKNAYLQDRTKLKFERENNCSDSFCYTICILLLRIAKRHF</sequence>
<gene>
    <name evidence="1" type="ORF">VICG_00798</name>
</gene>
<evidence type="ECO:0000313" key="1">
    <source>
        <dbReference type="EMBL" id="ELA42155.1"/>
    </source>
</evidence>
<dbReference type="InParanoid" id="L2GNU4"/>
<proteinExistence type="predicted"/>
<dbReference type="AlphaFoldDB" id="L2GNU4"/>
<reference evidence="2" key="1">
    <citation type="submission" date="2011-05" db="EMBL/GenBank/DDBJ databases">
        <title>The genome sequence of Vittaforma corneae strain ATCC 50505.</title>
        <authorList>
            <consortium name="The Broad Institute Genome Sequencing Platform"/>
            <person name="Cuomo C."/>
            <person name="Didier E."/>
            <person name="Bowers L."/>
            <person name="Young S.K."/>
            <person name="Zeng Q."/>
            <person name="Gargeya S."/>
            <person name="Fitzgerald M."/>
            <person name="Haas B."/>
            <person name="Abouelleil A."/>
            <person name="Alvarado L."/>
            <person name="Arachchi H.M."/>
            <person name="Berlin A."/>
            <person name="Chapman S.B."/>
            <person name="Gearin G."/>
            <person name="Goldberg J."/>
            <person name="Griggs A."/>
            <person name="Gujja S."/>
            <person name="Hansen M."/>
            <person name="Heiman D."/>
            <person name="Howarth C."/>
            <person name="Larimer J."/>
            <person name="Lui A."/>
            <person name="MacDonald P.J.P."/>
            <person name="McCowen C."/>
            <person name="Montmayeur A."/>
            <person name="Murphy C."/>
            <person name="Neiman D."/>
            <person name="Pearson M."/>
            <person name="Priest M."/>
            <person name="Roberts A."/>
            <person name="Saif S."/>
            <person name="Shea T."/>
            <person name="Sisk P."/>
            <person name="Stolte C."/>
            <person name="Sykes S."/>
            <person name="Wortman J."/>
            <person name="Nusbaum C."/>
            <person name="Birren B."/>
        </authorList>
    </citation>
    <scope>NUCLEOTIDE SEQUENCE [LARGE SCALE GENOMIC DNA]</scope>
    <source>
        <strain evidence="2">ATCC 50505</strain>
    </source>
</reference>
<keyword evidence="2" id="KW-1185">Reference proteome</keyword>
<organism evidence="1 2">
    <name type="scientific">Vittaforma corneae (strain ATCC 50505)</name>
    <name type="common">Microsporidian parasite</name>
    <name type="synonym">Nosema corneum</name>
    <dbReference type="NCBI Taxonomy" id="993615"/>
    <lineage>
        <taxon>Eukaryota</taxon>
        <taxon>Fungi</taxon>
        <taxon>Fungi incertae sedis</taxon>
        <taxon>Microsporidia</taxon>
        <taxon>Nosematidae</taxon>
        <taxon>Vittaforma</taxon>
    </lineage>
</organism>